<dbReference type="GeneID" id="104793209"/>
<sequence>MKKKKIKIGKDGGDKREYCQPSQNLPTVPSSRRLQKDEEDRKSSQKAMEKRDVEMQLWKDNSETLFNNVNNFLVNHKVGKKASLDEVENQKSSSIEQDGEPAVGRTEQDYSAKKVPRECLIRQGDVMVIKRESPSKKKGCLPHRKSGA</sequence>
<evidence type="ECO:0000256" key="1">
    <source>
        <dbReference type="SAM" id="MobiDB-lite"/>
    </source>
</evidence>
<name>A0ABM1RIL0_CAMSA</name>
<protein>
    <submittedName>
        <fullName evidence="3">Uncharacterized protein LOC104793209</fullName>
    </submittedName>
</protein>
<dbReference type="Proteomes" id="UP000694864">
    <property type="component" value="Chromosome 1"/>
</dbReference>
<feature type="compositionally biased region" description="Basic and acidic residues" evidence="1">
    <location>
        <begin position="8"/>
        <end position="18"/>
    </location>
</feature>
<gene>
    <name evidence="3" type="primary">LOC104793209</name>
</gene>
<reference evidence="3" key="2">
    <citation type="submission" date="2025-08" db="UniProtKB">
        <authorList>
            <consortium name="RefSeq"/>
        </authorList>
    </citation>
    <scope>IDENTIFICATION</scope>
    <source>
        <tissue evidence="3">Leaf</tissue>
    </source>
</reference>
<feature type="compositionally biased region" description="Basic and acidic residues" evidence="1">
    <location>
        <begin position="34"/>
        <end position="51"/>
    </location>
</feature>
<evidence type="ECO:0000313" key="3">
    <source>
        <dbReference type="RefSeq" id="XP_019098848.1"/>
    </source>
</evidence>
<organism evidence="2 3">
    <name type="scientific">Camelina sativa</name>
    <name type="common">False flax</name>
    <name type="synonym">Myagrum sativum</name>
    <dbReference type="NCBI Taxonomy" id="90675"/>
    <lineage>
        <taxon>Eukaryota</taxon>
        <taxon>Viridiplantae</taxon>
        <taxon>Streptophyta</taxon>
        <taxon>Embryophyta</taxon>
        <taxon>Tracheophyta</taxon>
        <taxon>Spermatophyta</taxon>
        <taxon>Magnoliopsida</taxon>
        <taxon>eudicotyledons</taxon>
        <taxon>Gunneridae</taxon>
        <taxon>Pentapetalae</taxon>
        <taxon>rosids</taxon>
        <taxon>malvids</taxon>
        <taxon>Brassicales</taxon>
        <taxon>Brassicaceae</taxon>
        <taxon>Camelineae</taxon>
        <taxon>Camelina</taxon>
    </lineage>
</organism>
<feature type="compositionally biased region" description="Polar residues" evidence="1">
    <location>
        <begin position="20"/>
        <end position="32"/>
    </location>
</feature>
<reference evidence="2" key="1">
    <citation type="journal article" date="2014" name="Nat. Commun.">
        <title>The emerging biofuel crop Camelina sativa retains a highly undifferentiated hexaploid genome structure.</title>
        <authorList>
            <person name="Kagale S."/>
            <person name="Koh C."/>
            <person name="Nixon J."/>
            <person name="Bollina V."/>
            <person name="Clarke W.E."/>
            <person name="Tuteja R."/>
            <person name="Spillane C."/>
            <person name="Robinson S.J."/>
            <person name="Links M.G."/>
            <person name="Clarke C."/>
            <person name="Higgins E.E."/>
            <person name="Huebert T."/>
            <person name="Sharpe A.G."/>
            <person name="Parkin I.A."/>
        </authorList>
    </citation>
    <scope>NUCLEOTIDE SEQUENCE [LARGE SCALE GENOMIC DNA]</scope>
    <source>
        <strain evidence="2">cv. DH55</strain>
    </source>
</reference>
<dbReference type="RefSeq" id="XP_019098848.1">
    <property type="nucleotide sequence ID" value="XM_019243303.1"/>
</dbReference>
<accession>A0ABM1RIL0</accession>
<feature type="region of interest" description="Disordered" evidence="1">
    <location>
        <begin position="1"/>
        <end position="51"/>
    </location>
</feature>
<feature type="region of interest" description="Disordered" evidence="1">
    <location>
        <begin position="83"/>
        <end position="113"/>
    </location>
</feature>
<evidence type="ECO:0000313" key="2">
    <source>
        <dbReference type="Proteomes" id="UP000694864"/>
    </source>
</evidence>
<proteinExistence type="predicted"/>
<keyword evidence="2" id="KW-1185">Reference proteome</keyword>